<dbReference type="AlphaFoldDB" id="I0Z7Q1"/>
<name>I0Z7Q1_COCSC</name>
<dbReference type="KEGG" id="csl:COCSUDRAFT_59190"/>
<dbReference type="GeneID" id="17044680"/>
<accession>I0Z7Q1</accession>
<protein>
    <submittedName>
        <fullName evidence="1">Uncharacterized protein</fullName>
    </submittedName>
</protein>
<comment type="caution">
    <text evidence="1">The sequence shown here is derived from an EMBL/GenBank/DDBJ whole genome shotgun (WGS) entry which is preliminary data.</text>
</comment>
<sequence>MPAGTKESSGDFSTRGRDFKIGDRVVVASTGKRSAQQLTGVDGDVIGLDGNGWVIVRTSDGSETLRIQQRYLSKQTKDREYEVDMNTLNGSGMAAEADLPMGQSLANVAVSIPEKRDSLEEARSQLLSLEDTVPWHAVKSSWRNRRPGWRRALKAADTVVEVAARMDEFRSHLMNDGATLPMGAAAASWEQTLKACLQGSGSIAMLVTLCNELQQSVRLWLDLKLVHTPVSPTVMSQAIRAVQALQEGSQKGSGELYQVPLEAIVNHSSEGIQAVKNFLESGKTKLSSPRGMGSPRAMTSPKLTSKLMGNTFPILLLSPFNAIKGEFGNDDQFESGADTDWETGSQVTDMYRYELCY</sequence>
<dbReference type="OrthoDB" id="544603at2759"/>
<proteinExistence type="predicted"/>
<gene>
    <name evidence="1" type="ORF">COCSUDRAFT_59190</name>
</gene>
<evidence type="ECO:0000313" key="2">
    <source>
        <dbReference type="Proteomes" id="UP000007264"/>
    </source>
</evidence>
<reference evidence="1 2" key="1">
    <citation type="journal article" date="2012" name="Genome Biol.">
        <title>The genome of the polar eukaryotic microalga coccomyxa subellipsoidea reveals traits of cold adaptation.</title>
        <authorList>
            <person name="Blanc G."/>
            <person name="Agarkova I."/>
            <person name="Grimwood J."/>
            <person name="Kuo A."/>
            <person name="Brueggeman A."/>
            <person name="Dunigan D."/>
            <person name="Gurnon J."/>
            <person name="Ladunga I."/>
            <person name="Lindquist E."/>
            <person name="Lucas S."/>
            <person name="Pangilinan J."/>
            <person name="Proschold T."/>
            <person name="Salamov A."/>
            <person name="Schmutz J."/>
            <person name="Weeks D."/>
            <person name="Yamada T."/>
            <person name="Claverie J.M."/>
            <person name="Grigoriev I."/>
            <person name="Van Etten J."/>
            <person name="Lomsadze A."/>
            <person name="Borodovsky M."/>
        </authorList>
    </citation>
    <scope>NUCLEOTIDE SEQUENCE [LARGE SCALE GENOMIC DNA]</scope>
    <source>
        <strain evidence="1 2">C-169</strain>
    </source>
</reference>
<keyword evidence="2" id="KW-1185">Reference proteome</keyword>
<dbReference type="EMBL" id="AGSI01000002">
    <property type="protein sequence ID" value="EIE26670.1"/>
    <property type="molecule type" value="Genomic_DNA"/>
</dbReference>
<organism evidence="1 2">
    <name type="scientific">Coccomyxa subellipsoidea (strain C-169)</name>
    <name type="common">Green microalga</name>
    <dbReference type="NCBI Taxonomy" id="574566"/>
    <lineage>
        <taxon>Eukaryota</taxon>
        <taxon>Viridiplantae</taxon>
        <taxon>Chlorophyta</taxon>
        <taxon>core chlorophytes</taxon>
        <taxon>Trebouxiophyceae</taxon>
        <taxon>Trebouxiophyceae incertae sedis</taxon>
        <taxon>Coccomyxaceae</taxon>
        <taxon>Coccomyxa</taxon>
        <taxon>Coccomyxa subellipsoidea</taxon>
    </lineage>
</organism>
<dbReference type="eggNOG" id="ENOG502SR4V">
    <property type="taxonomic scope" value="Eukaryota"/>
</dbReference>
<dbReference type="Proteomes" id="UP000007264">
    <property type="component" value="Unassembled WGS sequence"/>
</dbReference>
<dbReference type="RefSeq" id="XP_005651214.1">
    <property type="nucleotide sequence ID" value="XM_005651157.1"/>
</dbReference>
<evidence type="ECO:0000313" key="1">
    <source>
        <dbReference type="EMBL" id="EIE26670.1"/>
    </source>
</evidence>